<keyword evidence="2" id="KW-1185">Reference proteome</keyword>
<comment type="caution">
    <text evidence="1">The sequence shown here is derived from an EMBL/GenBank/DDBJ whole genome shotgun (WGS) entry which is preliminary data.</text>
</comment>
<gene>
    <name evidence="1" type="ORF">R1flu_002872</name>
</gene>
<sequence length="67" mass="7267">MAGVAAASSGFRDPARLFMVIRSTPSFWREIPVSASYILAKAQTGISGNASAAFYLASNNFERSFFR</sequence>
<dbReference type="AlphaFoldDB" id="A0ABD1YAS8"/>
<dbReference type="EMBL" id="JBHFFA010000006">
    <property type="protein sequence ID" value="KAL2622667.1"/>
    <property type="molecule type" value="Genomic_DNA"/>
</dbReference>
<dbReference type="Proteomes" id="UP001605036">
    <property type="component" value="Unassembled WGS sequence"/>
</dbReference>
<evidence type="ECO:0000313" key="1">
    <source>
        <dbReference type="EMBL" id="KAL2622667.1"/>
    </source>
</evidence>
<proteinExistence type="predicted"/>
<evidence type="ECO:0000313" key="2">
    <source>
        <dbReference type="Proteomes" id="UP001605036"/>
    </source>
</evidence>
<organism evidence="1 2">
    <name type="scientific">Riccia fluitans</name>
    <dbReference type="NCBI Taxonomy" id="41844"/>
    <lineage>
        <taxon>Eukaryota</taxon>
        <taxon>Viridiplantae</taxon>
        <taxon>Streptophyta</taxon>
        <taxon>Embryophyta</taxon>
        <taxon>Marchantiophyta</taxon>
        <taxon>Marchantiopsida</taxon>
        <taxon>Marchantiidae</taxon>
        <taxon>Marchantiales</taxon>
        <taxon>Ricciaceae</taxon>
        <taxon>Riccia</taxon>
    </lineage>
</organism>
<protein>
    <submittedName>
        <fullName evidence="1">Uncharacterized protein</fullName>
    </submittedName>
</protein>
<accession>A0ABD1YAS8</accession>
<reference evidence="1 2" key="1">
    <citation type="submission" date="2024-09" db="EMBL/GenBank/DDBJ databases">
        <title>Chromosome-scale assembly of Riccia fluitans.</title>
        <authorList>
            <person name="Paukszto L."/>
            <person name="Sawicki J."/>
            <person name="Karawczyk K."/>
            <person name="Piernik-Szablinska J."/>
            <person name="Szczecinska M."/>
            <person name="Mazdziarz M."/>
        </authorList>
    </citation>
    <scope>NUCLEOTIDE SEQUENCE [LARGE SCALE GENOMIC DNA]</scope>
    <source>
        <strain evidence="1">Rf_01</strain>
        <tissue evidence="1">Aerial parts of the thallus</tissue>
    </source>
</reference>
<name>A0ABD1YAS8_9MARC</name>